<evidence type="ECO:0000256" key="1">
    <source>
        <dbReference type="SAM" id="MobiDB-lite"/>
    </source>
</evidence>
<name>A0A7R8H0T5_LEPSM</name>
<keyword evidence="3" id="KW-1185">Reference proteome</keyword>
<dbReference type="EMBL" id="HG994589">
    <property type="protein sequence ID" value="CAF2795507.1"/>
    <property type="molecule type" value="Genomic_DNA"/>
</dbReference>
<evidence type="ECO:0000313" key="3">
    <source>
        <dbReference type="Proteomes" id="UP000675881"/>
    </source>
</evidence>
<dbReference type="Proteomes" id="UP000675881">
    <property type="component" value="Chromosome 10"/>
</dbReference>
<evidence type="ECO:0000313" key="2">
    <source>
        <dbReference type="EMBL" id="CAF2795507.1"/>
    </source>
</evidence>
<dbReference type="AlphaFoldDB" id="A0A7R8H0T5"/>
<feature type="region of interest" description="Disordered" evidence="1">
    <location>
        <begin position="130"/>
        <end position="152"/>
    </location>
</feature>
<protein>
    <submittedName>
        <fullName evidence="2">(salmon louse) hypothetical protein</fullName>
    </submittedName>
</protein>
<gene>
    <name evidence="2" type="ORF">LSAA_2639</name>
</gene>
<organism evidence="2 3">
    <name type="scientific">Lepeophtheirus salmonis</name>
    <name type="common">Salmon louse</name>
    <name type="synonym">Caligus salmonis</name>
    <dbReference type="NCBI Taxonomy" id="72036"/>
    <lineage>
        <taxon>Eukaryota</taxon>
        <taxon>Metazoa</taxon>
        <taxon>Ecdysozoa</taxon>
        <taxon>Arthropoda</taxon>
        <taxon>Crustacea</taxon>
        <taxon>Multicrustacea</taxon>
        <taxon>Hexanauplia</taxon>
        <taxon>Copepoda</taxon>
        <taxon>Siphonostomatoida</taxon>
        <taxon>Caligidae</taxon>
        <taxon>Lepeophtheirus</taxon>
    </lineage>
</organism>
<reference evidence="2" key="1">
    <citation type="submission" date="2021-02" db="EMBL/GenBank/DDBJ databases">
        <authorList>
            <person name="Bekaert M."/>
        </authorList>
    </citation>
    <scope>NUCLEOTIDE SEQUENCE</scope>
    <source>
        <strain evidence="2">IoA-00</strain>
    </source>
</reference>
<feature type="compositionally biased region" description="Polar residues" evidence="1">
    <location>
        <begin position="142"/>
        <end position="152"/>
    </location>
</feature>
<accession>A0A7R8H0T5</accession>
<proteinExistence type="predicted"/>
<sequence>MRSLWKSNNTYIRALYCELSSLFDISIKYNITVVRVQTKFQELVKANLINMVDTKANARRIPRYVKKDASITNIVRSLKRYKLLSTSSTLSKYFTLKDSRVDTNRDKLTPRIPINREGIRVKVREEGGSEINENDDTHEIHNNNSNSSTVGEANELTSRAGSGLHAVVCKKYLRISKWNSEFCNISH</sequence>